<keyword evidence="1" id="KW-1133">Transmembrane helix</keyword>
<dbReference type="Proteomes" id="UP001065682">
    <property type="component" value="Unassembled WGS sequence"/>
</dbReference>
<reference evidence="2" key="1">
    <citation type="submission" date="2019-06" db="EMBL/GenBank/DDBJ databases">
        <title>Methanoculleus strain from Tamsui River, Taipei, Taiwan.</title>
        <authorList>
            <person name="You Y.-T."/>
            <person name="Chen S.-C."/>
            <person name="Lai S.-J."/>
            <person name="Lee Y.-C."/>
            <person name="Lai M.-C."/>
        </authorList>
    </citation>
    <scope>NUCLEOTIDE SEQUENCE</scope>
    <source>
        <strain evidence="2">Afa-1</strain>
    </source>
</reference>
<dbReference type="AlphaFoldDB" id="A0A9E5DEX0"/>
<sequence>MELLFSWDLKVTIAAILALFIVIAYVIRPMVLRPDRIRCVDCMMIACMALFGLIVYLRILELAEYWG</sequence>
<accession>A0A9E5DEX0</accession>
<dbReference type="EMBL" id="VHLL01000001">
    <property type="protein sequence ID" value="MCT8336581.1"/>
    <property type="molecule type" value="Genomic_DNA"/>
</dbReference>
<organism evidence="2 3">
    <name type="scientific">Methanoculleus formosensis</name>
    <dbReference type="NCBI Taxonomy" id="2590886"/>
    <lineage>
        <taxon>Archaea</taxon>
        <taxon>Methanobacteriati</taxon>
        <taxon>Methanobacteriota</taxon>
        <taxon>Stenosarchaea group</taxon>
        <taxon>Methanomicrobia</taxon>
        <taxon>Methanomicrobiales</taxon>
        <taxon>Methanomicrobiaceae</taxon>
        <taxon>Methanoculleus</taxon>
    </lineage>
</organism>
<dbReference type="RefSeq" id="WP_261596627.1">
    <property type="nucleotide sequence ID" value="NZ_VHLL01000001.1"/>
</dbReference>
<evidence type="ECO:0000256" key="1">
    <source>
        <dbReference type="SAM" id="Phobius"/>
    </source>
</evidence>
<evidence type="ECO:0000313" key="3">
    <source>
        <dbReference type="Proteomes" id="UP001065682"/>
    </source>
</evidence>
<comment type="caution">
    <text evidence="2">The sequence shown here is derived from an EMBL/GenBank/DDBJ whole genome shotgun (WGS) entry which is preliminary data.</text>
</comment>
<name>A0A9E5DEX0_9EURY</name>
<keyword evidence="1" id="KW-0812">Transmembrane</keyword>
<feature type="transmembrane region" description="Helical" evidence="1">
    <location>
        <begin position="6"/>
        <end position="27"/>
    </location>
</feature>
<feature type="transmembrane region" description="Helical" evidence="1">
    <location>
        <begin position="39"/>
        <end position="59"/>
    </location>
</feature>
<proteinExistence type="predicted"/>
<gene>
    <name evidence="2" type="ORF">FKB36_03485</name>
</gene>
<evidence type="ECO:0000313" key="2">
    <source>
        <dbReference type="EMBL" id="MCT8336581.1"/>
    </source>
</evidence>
<keyword evidence="1" id="KW-0472">Membrane</keyword>
<keyword evidence="3" id="KW-1185">Reference proteome</keyword>
<protein>
    <submittedName>
        <fullName evidence="2">Uncharacterized protein</fullName>
    </submittedName>
</protein>